<dbReference type="EMBL" id="MU006248">
    <property type="protein sequence ID" value="KAF2818946.1"/>
    <property type="molecule type" value="Genomic_DNA"/>
</dbReference>
<accession>A0A6A6ZD77</accession>
<reference evidence="1" key="1">
    <citation type="journal article" date="2020" name="Stud. Mycol.">
        <title>101 Dothideomycetes genomes: a test case for predicting lifestyles and emergence of pathogens.</title>
        <authorList>
            <person name="Haridas S."/>
            <person name="Albert R."/>
            <person name="Binder M."/>
            <person name="Bloem J."/>
            <person name="Labutti K."/>
            <person name="Salamov A."/>
            <person name="Andreopoulos B."/>
            <person name="Baker S."/>
            <person name="Barry K."/>
            <person name="Bills G."/>
            <person name="Bluhm B."/>
            <person name="Cannon C."/>
            <person name="Castanera R."/>
            <person name="Culley D."/>
            <person name="Daum C."/>
            <person name="Ezra D."/>
            <person name="Gonzalez J."/>
            <person name="Henrissat B."/>
            <person name="Kuo A."/>
            <person name="Liang C."/>
            <person name="Lipzen A."/>
            <person name="Lutzoni F."/>
            <person name="Magnuson J."/>
            <person name="Mondo S."/>
            <person name="Nolan M."/>
            <person name="Ohm R."/>
            <person name="Pangilinan J."/>
            <person name="Park H.-J."/>
            <person name="Ramirez L."/>
            <person name="Alfaro M."/>
            <person name="Sun H."/>
            <person name="Tritt A."/>
            <person name="Yoshinaga Y."/>
            <person name="Zwiers L.-H."/>
            <person name="Turgeon B."/>
            <person name="Goodwin S."/>
            <person name="Spatafora J."/>
            <person name="Crous P."/>
            <person name="Grigoriev I."/>
        </authorList>
    </citation>
    <scope>NUCLEOTIDE SEQUENCE</scope>
    <source>
        <strain evidence="1">CBS 113818</strain>
    </source>
</reference>
<sequence length="473" mass="53656">MSPRPRRLITEMEAKTARRQRFSHQPIAKAALHSVHRLKHAIAHIDIVSMLAVSISTGAGTAYHYNGDDGHFHSAIAVLVFWCPGVHVEVAITGRKFCKSFKIFNLPIVATILKAMDHILPFTADQFLAVCKVLKDLPLQNEDKDWNVFEFMLEQIKNKEISIQAFVGDRTPEELSESPLVDLLSSTFHTPATIPKPPAKFITAPYVYRLEKGRKNRQNRQMRNQLLAHELTTNKIESGGAPYLVEVHFTPKEFIGICSDVSEGMKEFNIDMATWQTFHDWSWVLGRKRVNILGFLSGEETDDLSKGCSVLKLLLHTANRCAGRVLVDYNRLRAAMLEDDLYWPFTGHVPPYPPLPCLDFNKAQFFHWIQAAELDLVLRGWKAEASVKILLKRVTQLQATKCDVPTFLSGHEPKAETPGCIIYEYLINSVDKAFPFDCQMFISGVRPRMRDQAITMFRTTSKIDTHPPSQGKT</sequence>
<evidence type="ECO:0000313" key="2">
    <source>
        <dbReference type="Proteomes" id="UP000799424"/>
    </source>
</evidence>
<name>A0A6A6ZD77_9PLEO</name>
<proteinExistence type="predicted"/>
<dbReference type="Proteomes" id="UP000799424">
    <property type="component" value="Unassembled WGS sequence"/>
</dbReference>
<keyword evidence="2" id="KW-1185">Reference proteome</keyword>
<organism evidence="1 2">
    <name type="scientific">Ophiobolus disseminans</name>
    <dbReference type="NCBI Taxonomy" id="1469910"/>
    <lineage>
        <taxon>Eukaryota</taxon>
        <taxon>Fungi</taxon>
        <taxon>Dikarya</taxon>
        <taxon>Ascomycota</taxon>
        <taxon>Pezizomycotina</taxon>
        <taxon>Dothideomycetes</taxon>
        <taxon>Pleosporomycetidae</taxon>
        <taxon>Pleosporales</taxon>
        <taxon>Pleosporineae</taxon>
        <taxon>Phaeosphaeriaceae</taxon>
        <taxon>Ophiobolus</taxon>
    </lineage>
</organism>
<evidence type="ECO:0000313" key="1">
    <source>
        <dbReference type="EMBL" id="KAF2818946.1"/>
    </source>
</evidence>
<dbReference type="AlphaFoldDB" id="A0A6A6ZD77"/>
<dbReference type="OrthoDB" id="3797582at2759"/>
<gene>
    <name evidence="1" type="ORF">CC86DRAFT_388634</name>
</gene>
<protein>
    <submittedName>
        <fullName evidence="1">Uncharacterized protein</fullName>
    </submittedName>
</protein>